<dbReference type="EMBL" id="CP034562">
    <property type="protein sequence ID" value="AZQ62742.1"/>
    <property type="molecule type" value="Genomic_DNA"/>
</dbReference>
<dbReference type="AlphaFoldDB" id="A0A3Q9FP70"/>
<dbReference type="KEGG" id="fll:EI427_11010"/>
<evidence type="ECO:0000313" key="2">
    <source>
        <dbReference type="EMBL" id="AZQ62742.1"/>
    </source>
</evidence>
<reference evidence="2 3" key="1">
    <citation type="submission" date="2018-12" db="EMBL/GenBank/DDBJ databases">
        <title>Flammeovirga pectinis sp. nov., isolated from the gut of the Korean scallop, Patinopecten yessoensis.</title>
        <authorList>
            <person name="Bae J.-W."/>
            <person name="Jeong Y.-S."/>
            <person name="Kang W."/>
        </authorList>
    </citation>
    <scope>NUCLEOTIDE SEQUENCE [LARGE SCALE GENOMIC DNA]</scope>
    <source>
        <strain evidence="2 3">L12M1</strain>
    </source>
</reference>
<protein>
    <recommendedName>
        <fullName evidence="4">Lipocalin-like domain-containing protein</fullName>
    </recommendedName>
</protein>
<accession>A0A3Q9FP70</accession>
<gene>
    <name evidence="2" type="ORF">EI427_11010</name>
</gene>
<organism evidence="2 3">
    <name type="scientific">Flammeovirga pectinis</name>
    <dbReference type="NCBI Taxonomy" id="2494373"/>
    <lineage>
        <taxon>Bacteria</taxon>
        <taxon>Pseudomonadati</taxon>
        <taxon>Bacteroidota</taxon>
        <taxon>Cytophagia</taxon>
        <taxon>Cytophagales</taxon>
        <taxon>Flammeovirgaceae</taxon>
        <taxon>Flammeovirga</taxon>
    </lineage>
</organism>
<name>A0A3Q9FP70_9BACT</name>
<evidence type="ECO:0000256" key="1">
    <source>
        <dbReference type="SAM" id="SignalP"/>
    </source>
</evidence>
<feature type="signal peptide" evidence="1">
    <location>
        <begin position="1"/>
        <end position="22"/>
    </location>
</feature>
<feature type="chain" id="PRO_5018758156" description="Lipocalin-like domain-containing protein" evidence="1">
    <location>
        <begin position="23"/>
        <end position="136"/>
    </location>
</feature>
<dbReference type="Proteomes" id="UP000267268">
    <property type="component" value="Chromosome 1"/>
</dbReference>
<keyword evidence="3" id="KW-1185">Reference proteome</keyword>
<evidence type="ECO:0000313" key="3">
    <source>
        <dbReference type="Proteomes" id="UP000267268"/>
    </source>
</evidence>
<dbReference type="OrthoDB" id="1374368at2"/>
<keyword evidence="1" id="KW-0732">Signal</keyword>
<sequence>MKTLKLVFATLLITLIGSSVFAGSPPKKGSNFFVGKWHLYEISFLSTGESFNADEYLKGENYQQFENDGSFISITPTVTSKGLWEYDSKKKNMTISGEFEGTHVKDVFKVVSAKDDKYILDLHTEGQTIRLYYQKL</sequence>
<proteinExistence type="predicted"/>
<dbReference type="RefSeq" id="WP_126614544.1">
    <property type="nucleotide sequence ID" value="NZ_CP034562.1"/>
</dbReference>
<evidence type="ECO:0008006" key="4">
    <source>
        <dbReference type="Google" id="ProtNLM"/>
    </source>
</evidence>